<evidence type="ECO:0000313" key="2">
    <source>
        <dbReference type="EMBL" id="KAK7017979.1"/>
    </source>
</evidence>
<keyword evidence="3" id="KW-1185">Reference proteome</keyword>
<protein>
    <submittedName>
        <fullName evidence="2">Uncharacterized protein</fullName>
    </submittedName>
</protein>
<reference evidence="2 3" key="1">
    <citation type="submission" date="2023-11" db="EMBL/GenBank/DDBJ databases">
        <title>Halocaridina rubra genome assembly.</title>
        <authorList>
            <person name="Smith C."/>
        </authorList>
    </citation>
    <scope>NUCLEOTIDE SEQUENCE [LARGE SCALE GENOMIC DNA]</scope>
    <source>
        <strain evidence="2">EP-1</strain>
        <tissue evidence="2">Whole</tissue>
    </source>
</reference>
<accession>A0AAN8WA55</accession>
<evidence type="ECO:0000256" key="1">
    <source>
        <dbReference type="SAM" id="MobiDB-lite"/>
    </source>
</evidence>
<organism evidence="2 3">
    <name type="scientific">Halocaridina rubra</name>
    <name type="common">Hawaiian red shrimp</name>
    <dbReference type="NCBI Taxonomy" id="373956"/>
    <lineage>
        <taxon>Eukaryota</taxon>
        <taxon>Metazoa</taxon>
        <taxon>Ecdysozoa</taxon>
        <taxon>Arthropoda</taxon>
        <taxon>Crustacea</taxon>
        <taxon>Multicrustacea</taxon>
        <taxon>Malacostraca</taxon>
        <taxon>Eumalacostraca</taxon>
        <taxon>Eucarida</taxon>
        <taxon>Decapoda</taxon>
        <taxon>Pleocyemata</taxon>
        <taxon>Caridea</taxon>
        <taxon>Atyoidea</taxon>
        <taxon>Atyidae</taxon>
        <taxon>Halocaridina</taxon>
    </lineage>
</organism>
<dbReference type="AlphaFoldDB" id="A0AAN8WA55"/>
<name>A0AAN8WA55_HALRR</name>
<feature type="region of interest" description="Disordered" evidence="1">
    <location>
        <begin position="1"/>
        <end position="36"/>
    </location>
</feature>
<feature type="non-terminal residue" evidence="2">
    <location>
        <position position="1"/>
    </location>
</feature>
<sequence>PFKPRISAQPQCRVGSPSHSREHKKPDATYVQPSGEQGCQPNTEVNFILQLAKNIEFYCYPCVLYCTDWLKT</sequence>
<dbReference type="EMBL" id="JAXCGZ010023056">
    <property type="protein sequence ID" value="KAK7017979.1"/>
    <property type="molecule type" value="Genomic_DNA"/>
</dbReference>
<gene>
    <name evidence="2" type="ORF">SK128_003664</name>
</gene>
<dbReference type="Proteomes" id="UP001381693">
    <property type="component" value="Unassembled WGS sequence"/>
</dbReference>
<comment type="caution">
    <text evidence="2">The sequence shown here is derived from an EMBL/GenBank/DDBJ whole genome shotgun (WGS) entry which is preliminary data.</text>
</comment>
<evidence type="ECO:0000313" key="3">
    <source>
        <dbReference type="Proteomes" id="UP001381693"/>
    </source>
</evidence>
<proteinExistence type="predicted"/>